<dbReference type="SUPFAM" id="SSF57850">
    <property type="entry name" value="RING/U-box"/>
    <property type="match status" value="1"/>
</dbReference>
<dbReference type="GO" id="GO:0003755">
    <property type="term" value="F:peptidyl-prolyl cis-trans isomerase activity"/>
    <property type="evidence" value="ECO:0007669"/>
    <property type="project" value="UniProtKB-KW"/>
</dbReference>
<evidence type="ECO:0000256" key="11">
    <source>
        <dbReference type="SAM" id="MobiDB-lite"/>
    </source>
</evidence>
<keyword evidence="9 14" id="KW-0413">Isomerase</keyword>
<evidence type="ECO:0000313" key="15">
    <source>
        <dbReference type="Proteomes" id="UP001149813"/>
    </source>
</evidence>
<dbReference type="PANTHER" id="PTHR45625">
    <property type="entry name" value="PEPTIDYL-PROLYL CIS-TRANS ISOMERASE-RELATED"/>
    <property type="match status" value="1"/>
</dbReference>
<dbReference type="InterPro" id="IPR002130">
    <property type="entry name" value="Cyclophilin-type_PPIase_dom"/>
</dbReference>
<proteinExistence type="inferred from homology"/>
<reference evidence="14" key="1">
    <citation type="submission" date="2022-07" db="EMBL/GenBank/DDBJ databases">
        <title>Phylogenomic reconstructions and comparative analyses of Kickxellomycotina fungi.</title>
        <authorList>
            <person name="Reynolds N.K."/>
            <person name="Stajich J.E."/>
            <person name="Barry K."/>
            <person name="Grigoriev I.V."/>
            <person name="Crous P."/>
            <person name="Smith M.E."/>
        </authorList>
    </citation>
    <scope>NUCLEOTIDE SEQUENCE</scope>
    <source>
        <strain evidence="14">NBRC 32514</strain>
    </source>
</reference>
<dbReference type="Gene3D" id="3.30.40.10">
    <property type="entry name" value="Zinc/RING finger domain, C3HC4 (zinc finger)"/>
    <property type="match status" value="1"/>
</dbReference>
<dbReference type="EMBL" id="JANBOJ010000012">
    <property type="protein sequence ID" value="KAJ1725106.1"/>
    <property type="molecule type" value="Genomic_DNA"/>
</dbReference>
<dbReference type="PANTHER" id="PTHR45625:SF1">
    <property type="entry name" value="RING-TYPE E3 UBIQUITIN-PROTEIN LIGASE PPIL2"/>
    <property type="match status" value="1"/>
</dbReference>
<dbReference type="CDD" id="cd01923">
    <property type="entry name" value="cyclophilin_RING"/>
    <property type="match status" value="1"/>
</dbReference>
<evidence type="ECO:0000259" key="12">
    <source>
        <dbReference type="PROSITE" id="PS50072"/>
    </source>
</evidence>
<keyword evidence="8" id="KW-0697">Rotamase</keyword>
<evidence type="ECO:0000256" key="6">
    <source>
        <dbReference type="ARBA" id="ARBA00022679"/>
    </source>
</evidence>
<evidence type="ECO:0000256" key="10">
    <source>
        <dbReference type="ARBA" id="ARBA00023242"/>
    </source>
</evidence>
<evidence type="ECO:0000259" key="13">
    <source>
        <dbReference type="PROSITE" id="PS51698"/>
    </source>
</evidence>
<dbReference type="GO" id="GO:0061630">
    <property type="term" value="F:ubiquitin protein ligase activity"/>
    <property type="evidence" value="ECO:0007669"/>
    <property type="project" value="UniProtKB-EC"/>
</dbReference>
<dbReference type="EC" id="5.2.1.8" evidence="14"/>
<name>A0A9W7Y502_9FUNG</name>
<comment type="catalytic activity">
    <reaction evidence="2">
        <text>[protein]-peptidylproline (omega=180) = [protein]-peptidylproline (omega=0)</text>
        <dbReference type="Rhea" id="RHEA:16237"/>
        <dbReference type="Rhea" id="RHEA-COMP:10747"/>
        <dbReference type="Rhea" id="RHEA-COMP:10748"/>
        <dbReference type="ChEBI" id="CHEBI:83833"/>
        <dbReference type="ChEBI" id="CHEBI:83834"/>
        <dbReference type="EC" id="5.2.1.8"/>
    </reaction>
</comment>
<evidence type="ECO:0000313" key="14">
    <source>
        <dbReference type="EMBL" id="KAJ1725106.1"/>
    </source>
</evidence>
<dbReference type="OrthoDB" id="407558at2759"/>
<evidence type="ECO:0000256" key="5">
    <source>
        <dbReference type="ARBA" id="ARBA00007930"/>
    </source>
</evidence>
<dbReference type="GO" id="GO:0000209">
    <property type="term" value="P:protein polyubiquitination"/>
    <property type="evidence" value="ECO:0007669"/>
    <property type="project" value="TreeGrafter"/>
</dbReference>
<organism evidence="14 15">
    <name type="scientific">Coemansia erecta</name>
    <dbReference type="NCBI Taxonomy" id="147472"/>
    <lineage>
        <taxon>Eukaryota</taxon>
        <taxon>Fungi</taxon>
        <taxon>Fungi incertae sedis</taxon>
        <taxon>Zoopagomycota</taxon>
        <taxon>Kickxellomycotina</taxon>
        <taxon>Kickxellomycetes</taxon>
        <taxon>Kickxellales</taxon>
        <taxon>Kickxellaceae</taxon>
        <taxon>Coemansia</taxon>
    </lineage>
</organism>
<keyword evidence="10" id="KW-0539">Nucleus</keyword>
<dbReference type="Pfam" id="PF00160">
    <property type="entry name" value="Pro_isomerase"/>
    <property type="match status" value="1"/>
</dbReference>
<dbReference type="PRINTS" id="PR00153">
    <property type="entry name" value="CSAPPISMRASE"/>
</dbReference>
<accession>A0A9W7Y502</accession>
<feature type="domain" description="PPIase cyclophilin-type" evidence="12">
    <location>
        <begin position="253"/>
        <end position="399"/>
    </location>
</feature>
<evidence type="ECO:0000256" key="3">
    <source>
        <dbReference type="ARBA" id="ARBA00003697"/>
    </source>
</evidence>
<dbReference type="Proteomes" id="UP001149813">
    <property type="component" value="Unassembled WGS sequence"/>
</dbReference>
<dbReference type="SMART" id="SM00504">
    <property type="entry name" value="Ubox"/>
    <property type="match status" value="1"/>
</dbReference>
<feature type="domain" description="U-box" evidence="13">
    <location>
        <begin position="41"/>
        <end position="114"/>
    </location>
</feature>
<evidence type="ECO:0000256" key="9">
    <source>
        <dbReference type="ARBA" id="ARBA00023235"/>
    </source>
</evidence>
<dbReference type="GO" id="GO:0006457">
    <property type="term" value="P:protein folding"/>
    <property type="evidence" value="ECO:0007669"/>
    <property type="project" value="InterPro"/>
</dbReference>
<keyword evidence="15" id="KW-1185">Reference proteome</keyword>
<evidence type="ECO:0000256" key="2">
    <source>
        <dbReference type="ARBA" id="ARBA00000971"/>
    </source>
</evidence>
<feature type="compositionally biased region" description="Basic and acidic residues" evidence="11">
    <location>
        <begin position="418"/>
        <end position="436"/>
    </location>
</feature>
<dbReference type="CDD" id="cd16663">
    <property type="entry name" value="RING-Ubox_PPIL2"/>
    <property type="match status" value="1"/>
</dbReference>
<dbReference type="InterPro" id="IPR026951">
    <property type="entry name" value="PPIL2_U-box_dom"/>
</dbReference>
<comment type="caution">
    <text evidence="14">The sequence shown here is derived from an EMBL/GenBank/DDBJ whole genome shotgun (WGS) entry which is preliminary data.</text>
</comment>
<evidence type="ECO:0000256" key="7">
    <source>
        <dbReference type="ARBA" id="ARBA00022786"/>
    </source>
</evidence>
<sequence>MGRSSNKPFISQGEWANSYDNDGMQFGGKQMGVQGKKETAEDLPVNCCMLSLKPFVTPVCTPDGYVFETDNIKKYIAEHHKHPFSGKPLEAGDLVKLHYHKNAKGDLVDPISFRQFSRHTKIVANRKSGHVYSWASVDEFNKKANAWADLVTGEPFSEDDIIVLQDPDAPKKLSKQTSESSKAIQQVTLVSSDKTTSKEKKPYNAASYTKGLAAASFTSTAMEPVTANERQLVDDEEYMFGRIKDKGYARIVTNLGEINLELHCDRAPRTCYNFIQLAKSGYYKGVKFHRSIRNFMIQGGDPTATGRGGKSFWGKDFADEISKKLKHSERGVLSMANRGPGTNGSQFFILYRATGSLDGKHTVFGRVVGGLTVLDKMEAVPTDDSDRPTADIVIKDVTVFVDPFAEFGKRIERKIEHEKDQRDLESGKRKRTAAEEMREEDETTTWLGTKLPSKQRPKTGPAKDSSGTGSAESSMGVGKYMKARQFEEPKKASRADKGDSQDRPSKKKKAVGYTFGDFAGW</sequence>
<dbReference type="PROSITE" id="PS00170">
    <property type="entry name" value="CSA_PPIASE_1"/>
    <property type="match status" value="1"/>
</dbReference>
<dbReference type="InterPro" id="IPR029000">
    <property type="entry name" value="Cyclophilin-like_dom_sf"/>
</dbReference>
<dbReference type="InterPro" id="IPR020892">
    <property type="entry name" value="Cyclophilin-type_PPIase_CS"/>
</dbReference>
<comment type="function">
    <text evidence="3">May catalyze the cis-trans isomerization of proline imidic peptide bonds in oligopeptides thereby assisting the folding of proteins. May also function as a chaperone, playing a role in intracellular transport of proteins. May also have a protein ubiquitin ligase activity acting as an E3 ubiquitin protein ligase or as a ubiquitin-ubiquitin ligase promoting elongation of ubiquitin chains on proteins.</text>
</comment>
<evidence type="ECO:0000256" key="4">
    <source>
        <dbReference type="ARBA" id="ARBA00004123"/>
    </source>
</evidence>
<comment type="similarity">
    <text evidence="5">Belongs to the cyclophilin-type PPIase family. PPIL2 subfamily.</text>
</comment>
<dbReference type="FunFam" id="2.40.100.10:FF:000014">
    <property type="entry name" value="Peptidyl-prolyl cis-trans isomerase cyp65"/>
    <property type="match status" value="1"/>
</dbReference>
<dbReference type="PROSITE" id="PS50072">
    <property type="entry name" value="CSA_PPIASE_2"/>
    <property type="match status" value="1"/>
</dbReference>
<gene>
    <name evidence="14" type="primary">cyp8</name>
    <name evidence="14" type="ORF">LPJ53_000669</name>
</gene>
<dbReference type="InterPro" id="IPR044666">
    <property type="entry name" value="Cyclophilin_A-like"/>
</dbReference>
<dbReference type="AlphaFoldDB" id="A0A9W7Y502"/>
<dbReference type="Gene3D" id="2.40.100.10">
    <property type="entry name" value="Cyclophilin-like"/>
    <property type="match status" value="1"/>
</dbReference>
<evidence type="ECO:0000256" key="1">
    <source>
        <dbReference type="ARBA" id="ARBA00000900"/>
    </source>
</evidence>
<dbReference type="GO" id="GO:0071013">
    <property type="term" value="C:catalytic step 2 spliceosome"/>
    <property type="evidence" value="ECO:0007669"/>
    <property type="project" value="TreeGrafter"/>
</dbReference>
<comment type="catalytic activity">
    <reaction evidence="1">
        <text>S-ubiquitinyl-[E2 ubiquitin-conjugating enzyme]-L-cysteine + [acceptor protein]-L-lysine = [E2 ubiquitin-conjugating enzyme]-L-cysteine + N(6)-ubiquitinyl-[acceptor protein]-L-lysine.</text>
        <dbReference type="EC" id="2.3.2.27"/>
    </reaction>
</comment>
<dbReference type="PROSITE" id="PS51698">
    <property type="entry name" value="U_BOX"/>
    <property type="match status" value="1"/>
</dbReference>
<protein>
    <submittedName>
        <fullName evidence="14">Cyclophilin peptidyl-prolyl cis-trans isomerase Cyp8</fullName>
        <ecNumber evidence="14">5.2.1.8</ecNumber>
    </submittedName>
</protein>
<comment type="subcellular location">
    <subcellularLocation>
        <location evidence="4">Nucleus</location>
    </subcellularLocation>
</comment>
<dbReference type="InterPro" id="IPR003613">
    <property type="entry name" value="Ubox_domain"/>
</dbReference>
<keyword evidence="6" id="KW-0808">Transferase</keyword>
<evidence type="ECO:0000256" key="8">
    <source>
        <dbReference type="ARBA" id="ARBA00023110"/>
    </source>
</evidence>
<dbReference type="InterPro" id="IPR013083">
    <property type="entry name" value="Znf_RING/FYVE/PHD"/>
</dbReference>
<feature type="region of interest" description="Disordered" evidence="11">
    <location>
        <begin position="418"/>
        <end position="521"/>
    </location>
</feature>
<keyword evidence="7" id="KW-0833">Ubl conjugation pathway</keyword>
<dbReference type="SUPFAM" id="SSF50891">
    <property type="entry name" value="Cyclophilin-like"/>
    <property type="match status" value="1"/>
</dbReference>
<feature type="compositionally biased region" description="Basic and acidic residues" evidence="11">
    <location>
        <begin position="484"/>
        <end position="504"/>
    </location>
</feature>